<reference evidence="2" key="1">
    <citation type="submission" date="2023-05" db="EMBL/GenBank/DDBJ databases">
        <authorList>
            <person name="Stuckert A."/>
        </authorList>
    </citation>
    <scope>NUCLEOTIDE SEQUENCE</scope>
</reference>
<dbReference type="SUPFAM" id="SSF48726">
    <property type="entry name" value="Immunoglobulin"/>
    <property type="match status" value="1"/>
</dbReference>
<gene>
    <name evidence="2" type="ORF">SPARVUS_LOCUS16199068</name>
</gene>
<dbReference type="InterPro" id="IPR013106">
    <property type="entry name" value="Ig_V-set"/>
</dbReference>
<dbReference type="PANTHER" id="PTHR23267">
    <property type="entry name" value="IMMUNOGLOBULIN LIGHT CHAIN"/>
    <property type="match status" value="1"/>
</dbReference>
<feature type="domain" description="Ig-like" evidence="1">
    <location>
        <begin position="1"/>
        <end position="68"/>
    </location>
</feature>
<dbReference type="Gene3D" id="2.60.40.10">
    <property type="entry name" value="Immunoglobulins"/>
    <property type="match status" value="1"/>
</dbReference>
<dbReference type="InterPro" id="IPR050150">
    <property type="entry name" value="IgV_Light_Chain"/>
</dbReference>
<dbReference type="InterPro" id="IPR013783">
    <property type="entry name" value="Ig-like_fold"/>
</dbReference>
<evidence type="ECO:0000313" key="3">
    <source>
        <dbReference type="Proteomes" id="UP001162483"/>
    </source>
</evidence>
<sequence>MHCKSNSDGDSRIHWYQKKADQPPTLLFYWAVKRFSGIPEKYVGSGSGREFTFTVKGAAEDDAGVYYCHQFKSIPSTQ</sequence>
<evidence type="ECO:0000313" key="2">
    <source>
        <dbReference type="EMBL" id="CAI9621860.1"/>
    </source>
</evidence>
<protein>
    <recommendedName>
        <fullName evidence="1">Ig-like domain-containing protein</fullName>
    </recommendedName>
</protein>
<dbReference type="InterPro" id="IPR007110">
    <property type="entry name" value="Ig-like_dom"/>
</dbReference>
<dbReference type="EMBL" id="CATNWA010021228">
    <property type="protein sequence ID" value="CAI9621860.1"/>
    <property type="molecule type" value="Genomic_DNA"/>
</dbReference>
<organism evidence="2 3">
    <name type="scientific">Staurois parvus</name>
    <dbReference type="NCBI Taxonomy" id="386267"/>
    <lineage>
        <taxon>Eukaryota</taxon>
        <taxon>Metazoa</taxon>
        <taxon>Chordata</taxon>
        <taxon>Craniata</taxon>
        <taxon>Vertebrata</taxon>
        <taxon>Euteleostomi</taxon>
        <taxon>Amphibia</taxon>
        <taxon>Batrachia</taxon>
        <taxon>Anura</taxon>
        <taxon>Neobatrachia</taxon>
        <taxon>Ranoidea</taxon>
        <taxon>Ranidae</taxon>
        <taxon>Staurois</taxon>
    </lineage>
</organism>
<dbReference type="InterPro" id="IPR036179">
    <property type="entry name" value="Ig-like_dom_sf"/>
</dbReference>
<dbReference type="Proteomes" id="UP001162483">
    <property type="component" value="Unassembled WGS sequence"/>
</dbReference>
<comment type="caution">
    <text evidence="2">The sequence shown here is derived from an EMBL/GenBank/DDBJ whole genome shotgun (WGS) entry which is preliminary data.</text>
</comment>
<evidence type="ECO:0000259" key="1">
    <source>
        <dbReference type="PROSITE" id="PS50835"/>
    </source>
</evidence>
<name>A0ABN9HJC0_9NEOB</name>
<dbReference type="Pfam" id="PF07686">
    <property type="entry name" value="V-set"/>
    <property type="match status" value="1"/>
</dbReference>
<keyword evidence="3" id="KW-1185">Reference proteome</keyword>
<proteinExistence type="predicted"/>
<accession>A0ABN9HJC0</accession>
<dbReference type="PROSITE" id="PS50835">
    <property type="entry name" value="IG_LIKE"/>
    <property type="match status" value="1"/>
</dbReference>